<accession>A0AA96LBE4</accession>
<gene>
    <name evidence="1" type="ORF">MJA45_23650</name>
</gene>
<sequence length="137" mass="14315">MGRKIQAYFHTENEAEDARIRLQTITTEGLEVGELQGGYSGGAPLLVPFALGATNGTSGVGGYVGGSAATGSGADNGSGLAAFVGLNELDKDINRDSHYDGDPADLRYVLTAEVSTEDWPEAVHVIRSNHGHVEVLD</sequence>
<dbReference type="EMBL" id="CP130318">
    <property type="protein sequence ID" value="WNQ10581.1"/>
    <property type="molecule type" value="Genomic_DNA"/>
</dbReference>
<dbReference type="RefSeq" id="WP_315604355.1">
    <property type="nucleotide sequence ID" value="NZ_CP130318.1"/>
</dbReference>
<evidence type="ECO:0000313" key="1">
    <source>
        <dbReference type="EMBL" id="WNQ10581.1"/>
    </source>
</evidence>
<dbReference type="AlphaFoldDB" id="A0AA96LBE4"/>
<reference evidence="1 2" key="1">
    <citation type="submission" date="2022-02" db="EMBL/GenBank/DDBJ databases">
        <title>Paenibacillus sp. MBLB1776 Whole Genome Shotgun Sequencing.</title>
        <authorList>
            <person name="Hwang C.Y."/>
            <person name="Cho E.-S."/>
            <person name="Seo M.-J."/>
        </authorList>
    </citation>
    <scope>NUCLEOTIDE SEQUENCE [LARGE SCALE GENOMIC DNA]</scope>
    <source>
        <strain evidence="1 2">MBLB1776</strain>
    </source>
</reference>
<dbReference type="Proteomes" id="UP001305702">
    <property type="component" value="Chromosome"/>
</dbReference>
<proteinExistence type="predicted"/>
<evidence type="ECO:0000313" key="2">
    <source>
        <dbReference type="Proteomes" id="UP001305702"/>
    </source>
</evidence>
<organism evidence="1 2">
    <name type="scientific">Paenibacillus aurantius</name>
    <dbReference type="NCBI Taxonomy" id="2918900"/>
    <lineage>
        <taxon>Bacteria</taxon>
        <taxon>Bacillati</taxon>
        <taxon>Bacillota</taxon>
        <taxon>Bacilli</taxon>
        <taxon>Bacillales</taxon>
        <taxon>Paenibacillaceae</taxon>
        <taxon>Paenibacillus</taxon>
    </lineage>
</organism>
<dbReference type="KEGG" id="paun:MJA45_23650"/>
<keyword evidence="2" id="KW-1185">Reference proteome</keyword>
<name>A0AA96LBE4_9BACL</name>
<protein>
    <submittedName>
        <fullName evidence="1">Uncharacterized protein</fullName>
    </submittedName>
</protein>